<name>A0ACA9K0C1_9GLOM</name>
<comment type="caution">
    <text evidence="1">The sequence shown here is derived from an EMBL/GenBank/DDBJ whole genome shotgun (WGS) entry which is preliminary data.</text>
</comment>
<gene>
    <name evidence="1" type="ORF">SPELUC_LOCUS418</name>
</gene>
<sequence length="92" mass="10733">MNCELDIEFREGNSYNTHDSFVKAVTNYAKQQIFQIRLVQEKIKLLHHAGCNISTIHAILKEEFNGVVTWVYNNLYNFVYQQGDIILTLVIL</sequence>
<evidence type="ECO:0000313" key="2">
    <source>
        <dbReference type="Proteomes" id="UP000789366"/>
    </source>
</evidence>
<dbReference type="Proteomes" id="UP000789366">
    <property type="component" value="Unassembled WGS sequence"/>
</dbReference>
<proteinExistence type="predicted"/>
<accession>A0ACA9K0C1</accession>
<organism evidence="1 2">
    <name type="scientific">Cetraspora pellucida</name>
    <dbReference type="NCBI Taxonomy" id="1433469"/>
    <lineage>
        <taxon>Eukaryota</taxon>
        <taxon>Fungi</taxon>
        <taxon>Fungi incertae sedis</taxon>
        <taxon>Mucoromycota</taxon>
        <taxon>Glomeromycotina</taxon>
        <taxon>Glomeromycetes</taxon>
        <taxon>Diversisporales</taxon>
        <taxon>Gigasporaceae</taxon>
        <taxon>Cetraspora</taxon>
    </lineage>
</organism>
<reference evidence="1" key="1">
    <citation type="submission" date="2021-06" db="EMBL/GenBank/DDBJ databases">
        <authorList>
            <person name="Kallberg Y."/>
            <person name="Tangrot J."/>
            <person name="Rosling A."/>
        </authorList>
    </citation>
    <scope>NUCLEOTIDE SEQUENCE</scope>
    <source>
        <strain evidence="1">28 12/20/2015</strain>
    </source>
</reference>
<keyword evidence="2" id="KW-1185">Reference proteome</keyword>
<evidence type="ECO:0000313" key="1">
    <source>
        <dbReference type="EMBL" id="CAG8444652.1"/>
    </source>
</evidence>
<protein>
    <submittedName>
        <fullName evidence="1">11255_t:CDS:1</fullName>
    </submittedName>
</protein>
<dbReference type="EMBL" id="CAJVPW010000146">
    <property type="protein sequence ID" value="CAG8444652.1"/>
    <property type="molecule type" value="Genomic_DNA"/>
</dbReference>